<evidence type="ECO:0000256" key="5">
    <source>
        <dbReference type="ARBA" id="ARBA00012764"/>
    </source>
</evidence>
<evidence type="ECO:0000256" key="20">
    <source>
        <dbReference type="ARBA" id="ARBA00023250"/>
    </source>
</evidence>
<evidence type="ECO:0000256" key="14">
    <source>
        <dbReference type="ARBA" id="ARBA00023033"/>
    </source>
</evidence>
<evidence type="ECO:0000256" key="7">
    <source>
        <dbReference type="ARBA" id="ARBA00022548"/>
    </source>
</evidence>
<dbReference type="SUPFAM" id="SSF48264">
    <property type="entry name" value="Cytochrome P450"/>
    <property type="match status" value="1"/>
</dbReference>
<organism evidence="26">
    <name type="scientific">Antheraea pernyi</name>
    <name type="common">Chinese oak silk moth</name>
    <name type="synonym">Bombyx pernyi</name>
    <dbReference type="NCBI Taxonomy" id="7119"/>
    <lineage>
        <taxon>Eukaryota</taxon>
        <taxon>Metazoa</taxon>
        <taxon>Ecdysozoa</taxon>
        <taxon>Arthropoda</taxon>
        <taxon>Hexapoda</taxon>
        <taxon>Insecta</taxon>
        <taxon>Pterygota</taxon>
        <taxon>Neoptera</taxon>
        <taxon>Endopterygota</taxon>
        <taxon>Lepidoptera</taxon>
        <taxon>Glossata</taxon>
        <taxon>Ditrysia</taxon>
        <taxon>Bombycoidea</taxon>
        <taxon>Saturniidae</taxon>
        <taxon>Saturniinae</taxon>
        <taxon>Saturniini</taxon>
        <taxon>Antheraea</taxon>
    </lineage>
</organism>
<dbReference type="GO" id="GO:0008386">
    <property type="term" value="F:cholesterol monooxygenase (side-chain-cleaving) activity"/>
    <property type="evidence" value="ECO:0007669"/>
    <property type="project" value="UniProtKB-EC"/>
</dbReference>
<comment type="similarity">
    <text evidence="4">Belongs to the cytochrome P450 family.</text>
</comment>
<dbReference type="CDD" id="cd11054">
    <property type="entry name" value="CYP24A1-like"/>
    <property type="match status" value="1"/>
</dbReference>
<evidence type="ECO:0000256" key="18">
    <source>
        <dbReference type="ARBA" id="ARBA00023166"/>
    </source>
</evidence>
<dbReference type="PRINTS" id="PR00463">
    <property type="entry name" value="EP450I"/>
</dbReference>
<evidence type="ECO:0000256" key="23">
    <source>
        <dbReference type="ARBA" id="ARBA00033274"/>
    </source>
</evidence>
<keyword evidence="16" id="KW-0496">Mitochondrion</keyword>
<dbReference type="AlphaFoldDB" id="A0A975YZM9"/>
<feature type="binding site" description="axial binding residue" evidence="25">
    <location>
        <position position="430"/>
    </location>
    <ligand>
        <name>heme</name>
        <dbReference type="ChEBI" id="CHEBI:30413"/>
    </ligand>
    <ligandPart>
        <name>Fe</name>
        <dbReference type="ChEBI" id="CHEBI:18248"/>
    </ligandPart>
</feature>
<keyword evidence="12" id="KW-0560">Oxidoreductase</keyword>
<dbReference type="InterPro" id="IPR002401">
    <property type="entry name" value="Cyt_P450_E_grp-I"/>
</dbReference>
<keyword evidence="8 25" id="KW-0349">Heme</keyword>
<dbReference type="PANTHER" id="PTHR24279:SF3">
    <property type="entry name" value="CHOLESTEROL SIDE-CHAIN CLEAVAGE ENZYME, MITOCHONDRIAL"/>
    <property type="match status" value="1"/>
</dbReference>
<comment type="subcellular location">
    <subcellularLocation>
        <location evidence="2">Mitochondrion inner membrane</location>
        <topology evidence="2">Peripheral membrane protein</topology>
    </subcellularLocation>
</comment>
<comment type="cofactor">
    <cofactor evidence="1 25">
        <name>heme</name>
        <dbReference type="ChEBI" id="CHEBI:30413"/>
    </cofactor>
</comment>
<evidence type="ECO:0000256" key="19">
    <source>
        <dbReference type="ARBA" id="ARBA00023221"/>
    </source>
</evidence>
<keyword evidence="17" id="KW-0472">Membrane</keyword>
<evidence type="ECO:0000256" key="8">
    <source>
        <dbReference type="ARBA" id="ARBA00022617"/>
    </source>
</evidence>
<dbReference type="GO" id="GO:0008203">
    <property type="term" value="P:cholesterol metabolic process"/>
    <property type="evidence" value="ECO:0007669"/>
    <property type="project" value="UniProtKB-KW"/>
</dbReference>
<sequence length="483" mass="55928">MHRCAIISKCKRMSIYEKRHITTSIENMKSILTIDDIPHQKYLPIIGTRLDFFIAGGSTRLHEYIDFRHKQLGSIFREKLASSSDLVFISDSELMKSLFIQLEGKYPAHILPEAWVLYEKLYGSKRGLFFMDGEEWLHNRRITNKHLLREESEKWLQKPIEETIQRFIQNWKIKAKQNPFVPDLESEFYKLSTDVIIAILLGNNSSIKPDKYYEQLLNVFSESVKKIFQTTTRLYALPINICQKFNFKVWRDFKESVDVSLSLAQKIASEILSKAHESDGLIKRLCTENMPDKDITKIVADFVIAAGDTTAYTSLWILYLLSKHAEIVNEIRSKDSTYIKYVVKESMRLYPVAPFLTRIIPKESILGPYKLHAGTPVIASIYTSGRDDNNFSRPHDFLPYRWDRSDPRKKELINHIPSASLPFALGSRSCIGKKIAMLQISELIKQITDNFDLEFIGENEVKTVTSQILVPNKKVEIKLIPQK</sequence>
<keyword evidence="10" id="KW-0999">Mitochondrion inner membrane</keyword>
<evidence type="ECO:0000256" key="24">
    <source>
        <dbReference type="ARBA" id="ARBA00033394"/>
    </source>
</evidence>
<evidence type="ECO:0000256" key="10">
    <source>
        <dbReference type="ARBA" id="ARBA00022792"/>
    </source>
</evidence>
<dbReference type="InterPro" id="IPR001128">
    <property type="entry name" value="Cyt_P450"/>
</dbReference>
<evidence type="ECO:0000256" key="9">
    <source>
        <dbReference type="ARBA" id="ARBA00022723"/>
    </source>
</evidence>
<dbReference type="InterPro" id="IPR050479">
    <property type="entry name" value="CYP11_CYP27_families"/>
</dbReference>
<dbReference type="GO" id="GO:0005506">
    <property type="term" value="F:iron ion binding"/>
    <property type="evidence" value="ECO:0007669"/>
    <property type="project" value="InterPro"/>
</dbReference>
<evidence type="ECO:0000256" key="11">
    <source>
        <dbReference type="ARBA" id="ARBA00022946"/>
    </source>
</evidence>
<dbReference type="EC" id="1.14.15.6" evidence="5"/>
<dbReference type="GO" id="GO:0020037">
    <property type="term" value="F:heme binding"/>
    <property type="evidence" value="ECO:0007669"/>
    <property type="project" value="InterPro"/>
</dbReference>
<evidence type="ECO:0000256" key="1">
    <source>
        <dbReference type="ARBA" id="ARBA00001971"/>
    </source>
</evidence>
<evidence type="ECO:0000256" key="4">
    <source>
        <dbReference type="ARBA" id="ARBA00010617"/>
    </source>
</evidence>
<evidence type="ECO:0000256" key="17">
    <source>
        <dbReference type="ARBA" id="ARBA00023136"/>
    </source>
</evidence>
<accession>A0A975YZM9</accession>
<dbReference type="EMBL" id="MW677195">
    <property type="protein sequence ID" value="QZU75317.1"/>
    <property type="molecule type" value="mRNA"/>
</dbReference>
<dbReference type="Pfam" id="PF00067">
    <property type="entry name" value="p450"/>
    <property type="match status" value="1"/>
</dbReference>
<comment type="pathway">
    <text evidence="3">Lipid metabolism; C21-steroid hormone metabolism.</text>
</comment>
<evidence type="ECO:0000256" key="15">
    <source>
        <dbReference type="ARBA" id="ARBA00023098"/>
    </source>
</evidence>
<keyword evidence="9 25" id="KW-0479">Metal-binding</keyword>
<evidence type="ECO:0000256" key="16">
    <source>
        <dbReference type="ARBA" id="ARBA00023128"/>
    </source>
</evidence>
<dbReference type="GO" id="GO:0034650">
    <property type="term" value="P:cortisol metabolic process"/>
    <property type="evidence" value="ECO:0007669"/>
    <property type="project" value="TreeGrafter"/>
</dbReference>
<keyword evidence="11" id="KW-0809">Transit peptide</keyword>
<evidence type="ECO:0000313" key="26">
    <source>
        <dbReference type="EMBL" id="QZU75317.1"/>
    </source>
</evidence>
<dbReference type="PRINTS" id="PR00385">
    <property type="entry name" value="P450"/>
</dbReference>
<keyword evidence="13 25" id="KW-0408">Iron</keyword>
<evidence type="ECO:0000256" key="22">
    <source>
        <dbReference type="ARBA" id="ARBA00032666"/>
    </source>
</evidence>
<proteinExistence type="evidence at transcript level"/>
<evidence type="ECO:0000256" key="13">
    <source>
        <dbReference type="ARBA" id="ARBA00023004"/>
    </source>
</evidence>
<dbReference type="GO" id="GO:0006704">
    <property type="term" value="P:glucocorticoid biosynthetic process"/>
    <property type="evidence" value="ECO:0007669"/>
    <property type="project" value="TreeGrafter"/>
</dbReference>
<dbReference type="InterPro" id="IPR036396">
    <property type="entry name" value="Cyt_P450_sf"/>
</dbReference>
<dbReference type="GO" id="GO:0005743">
    <property type="term" value="C:mitochondrial inner membrane"/>
    <property type="evidence" value="ECO:0007669"/>
    <property type="project" value="UniProtKB-SubCell"/>
</dbReference>
<dbReference type="GO" id="GO:0006700">
    <property type="term" value="P:C21-steroid hormone biosynthetic process"/>
    <property type="evidence" value="ECO:0007669"/>
    <property type="project" value="TreeGrafter"/>
</dbReference>
<name>A0A975YZM9_ANTPE</name>
<keyword evidence="15" id="KW-0443">Lipid metabolism</keyword>
<evidence type="ECO:0000256" key="21">
    <source>
        <dbReference type="ARBA" id="ARBA00030343"/>
    </source>
</evidence>
<evidence type="ECO:0000256" key="6">
    <source>
        <dbReference type="ARBA" id="ARBA00019844"/>
    </source>
</evidence>
<keyword evidence="7" id="KW-0153">Cholesterol metabolism</keyword>
<dbReference type="Gene3D" id="1.10.630.10">
    <property type="entry name" value="Cytochrome P450"/>
    <property type="match status" value="1"/>
</dbReference>
<keyword evidence="14" id="KW-0503">Monooxygenase</keyword>
<protein>
    <recommendedName>
        <fullName evidence="6">Cholesterol side-chain cleavage enzyme, mitochondrial</fullName>
        <ecNumber evidence="5">1.14.15.6</ecNumber>
    </recommendedName>
    <alternativeName>
        <fullName evidence="21">CYPXIA1</fullName>
    </alternativeName>
    <alternativeName>
        <fullName evidence="23">Cholesterol desmolase</fullName>
    </alternativeName>
    <alternativeName>
        <fullName evidence="22">Cytochrome P450 11A1</fullName>
    </alternativeName>
    <alternativeName>
        <fullName evidence="24">Cytochrome P450(scc)</fullName>
    </alternativeName>
</protein>
<evidence type="ECO:0000256" key="3">
    <source>
        <dbReference type="ARBA" id="ARBA00005108"/>
    </source>
</evidence>
<keyword evidence="19" id="KW-0753">Steroid metabolism</keyword>
<evidence type="ECO:0000256" key="25">
    <source>
        <dbReference type="PIRSR" id="PIRSR602401-1"/>
    </source>
</evidence>
<keyword evidence="18" id="KW-1207">Sterol metabolism</keyword>
<evidence type="ECO:0000256" key="2">
    <source>
        <dbReference type="ARBA" id="ARBA00004637"/>
    </source>
</evidence>
<dbReference type="GO" id="GO:0071375">
    <property type="term" value="P:cellular response to peptide hormone stimulus"/>
    <property type="evidence" value="ECO:0007669"/>
    <property type="project" value="TreeGrafter"/>
</dbReference>
<evidence type="ECO:0000256" key="12">
    <source>
        <dbReference type="ARBA" id="ARBA00023002"/>
    </source>
</evidence>
<dbReference type="PANTHER" id="PTHR24279">
    <property type="entry name" value="CYTOCHROME P450"/>
    <property type="match status" value="1"/>
</dbReference>
<keyword evidence="20" id="KW-0755">Steroidogenesis</keyword>
<reference evidence="26" key="1">
    <citation type="submission" date="2021-02" db="EMBL/GenBank/DDBJ databases">
        <title>Expression pattern of Halloween genes involved in ecdysteroid biosynthesis during diapause termination of Antheraea pernyi under long photoperiod.</title>
        <authorList>
            <person name="Wang Y."/>
            <person name="Duan X.X."/>
            <person name="Leng Z.M."/>
            <person name="Wang Q."/>
            <person name="Bian Y.M."/>
            <person name="Liu W."/>
            <person name="Jiang Y.R."/>
            <person name="Qin L."/>
        </authorList>
    </citation>
    <scope>NUCLEOTIDE SEQUENCE</scope>
</reference>